<protein>
    <submittedName>
        <fullName evidence="2">Uncharacterized protein</fullName>
    </submittedName>
</protein>
<dbReference type="KEGG" id="scac:106087806"/>
<name>A0A1I8P1E7_STOCA</name>
<feature type="chain" id="PRO_5009325860" evidence="1">
    <location>
        <begin position="20"/>
        <end position="262"/>
    </location>
</feature>
<dbReference type="VEuPathDB" id="VectorBase:SCAU003931"/>
<dbReference type="AlphaFoldDB" id="A0A1I8P1E7"/>
<reference evidence="2" key="1">
    <citation type="submission" date="2020-05" db="UniProtKB">
        <authorList>
            <consortium name="EnsemblMetazoa"/>
        </authorList>
    </citation>
    <scope>IDENTIFICATION</scope>
    <source>
        <strain evidence="2">USDA</strain>
    </source>
</reference>
<evidence type="ECO:0000313" key="2">
    <source>
        <dbReference type="EnsemblMetazoa" id="SCAU003931-PA"/>
    </source>
</evidence>
<sequence length="262" mass="26261">MNFRFVFTICAIALPIVAAYGPGPYGAANGVEELINAAAANQHPGAASLTATADVAAPPSAQAGLAHANAQLAALNASPAYNNLKNSDAIAETLAENALASNIRQGNINVVAPNVVGQTAFRSLLVPSRLNAHNVVATQPLQPLVVNQPGAPVAQVSSGPPSVIRAAPIIYKLKPSVIYQQEVINKVPTPLSLNPVYVKVYKPGKAVDAPVAAPSYSAPAPAYGGAAASAASSAASDAGYGAPAYSAPSYSAPAGYGAQPGY</sequence>
<dbReference type="STRING" id="35570.A0A1I8P1E7"/>
<dbReference type="Proteomes" id="UP000095300">
    <property type="component" value="Unassembled WGS sequence"/>
</dbReference>
<dbReference type="Pfam" id="PF05387">
    <property type="entry name" value="Chorion_3"/>
    <property type="match status" value="1"/>
</dbReference>
<proteinExistence type="predicted"/>
<feature type="signal peptide" evidence="1">
    <location>
        <begin position="1"/>
        <end position="19"/>
    </location>
</feature>
<keyword evidence="1" id="KW-0732">Signal</keyword>
<gene>
    <name evidence="2" type="primary">106087806</name>
</gene>
<evidence type="ECO:0000256" key="1">
    <source>
        <dbReference type="SAM" id="SignalP"/>
    </source>
</evidence>
<evidence type="ECO:0000313" key="3">
    <source>
        <dbReference type="Proteomes" id="UP000095300"/>
    </source>
</evidence>
<dbReference type="OrthoDB" id="8056482at2759"/>
<dbReference type="EnsemblMetazoa" id="SCAU003931-RA">
    <property type="protein sequence ID" value="SCAU003931-PA"/>
    <property type="gene ID" value="SCAU003931"/>
</dbReference>
<keyword evidence="3" id="KW-1185">Reference proteome</keyword>
<organism evidence="2 3">
    <name type="scientific">Stomoxys calcitrans</name>
    <name type="common">Stable fly</name>
    <name type="synonym">Conops calcitrans</name>
    <dbReference type="NCBI Taxonomy" id="35570"/>
    <lineage>
        <taxon>Eukaryota</taxon>
        <taxon>Metazoa</taxon>
        <taxon>Ecdysozoa</taxon>
        <taxon>Arthropoda</taxon>
        <taxon>Hexapoda</taxon>
        <taxon>Insecta</taxon>
        <taxon>Pterygota</taxon>
        <taxon>Neoptera</taxon>
        <taxon>Endopterygota</taxon>
        <taxon>Diptera</taxon>
        <taxon>Brachycera</taxon>
        <taxon>Muscomorpha</taxon>
        <taxon>Muscoidea</taxon>
        <taxon>Muscidae</taxon>
        <taxon>Stomoxys</taxon>
    </lineage>
</organism>
<dbReference type="InterPro" id="IPR008449">
    <property type="entry name" value="Chorion_S36/S28"/>
</dbReference>
<accession>A0A1I8P1E7</accession>